<sequence>MPEVLLPFPRAFVEFVNPDDADEIFRCDLTWLTSRWSCIFGQGCPGIYADRPDDGCCTLGAHFADKDDEKRVRKAVKQLTSETWQLKKAAKSGGWVELEDPENVAEGEQPARKTRVVDGACIFLNRPGFAGGEGCALHHLAVNQGRDFLETKPDVCWQLPIRRQFRSVTRTDNSTYTEVSIGEYSRDGWGPGGHDLDWYCTSNTEAHQGREPVYLSNRAELVALMGQAAYDELKLHCETFDARPGSAMRHLADPA</sequence>
<organism evidence="2 3">
    <name type="scientific">Microlunatus panaciterrae</name>
    <dbReference type="NCBI Taxonomy" id="400768"/>
    <lineage>
        <taxon>Bacteria</taxon>
        <taxon>Bacillati</taxon>
        <taxon>Actinomycetota</taxon>
        <taxon>Actinomycetes</taxon>
        <taxon>Propionibacteriales</taxon>
        <taxon>Propionibacteriaceae</taxon>
        <taxon>Microlunatus</taxon>
    </lineage>
</organism>
<name>A0ABS2RHC4_9ACTN</name>
<comment type="similarity">
    <text evidence="1">Belongs to the Rv0495c family.</text>
</comment>
<gene>
    <name evidence="2" type="ORF">JOE57_001324</name>
</gene>
<reference evidence="2 3" key="1">
    <citation type="submission" date="2021-01" db="EMBL/GenBank/DDBJ databases">
        <title>Sequencing the genomes of 1000 actinobacteria strains.</title>
        <authorList>
            <person name="Klenk H.-P."/>
        </authorList>
    </citation>
    <scope>NUCLEOTIDE SEQUENCE [LARGE SCALE GENOMIC DNA]</scope>
    <source>
        <strain evidence="2 3">DSM 18662</strain>
    </source>
</reference>
<dbReference type="Proteomes" id="UP000704762">
    <property type="component" value="Unassembled WGS sequence"/>
</dbReference>
<evidence type="ECO:0000313" key="2">
    <source>
        <dbReference type="EMBL" id="MBM7798403.1"/>
    </source>
</evidence>
<evidence type="ECO:0008006" key="4">
    <source>
        <dbReference type="Google" id="ProtNLM"/>
    </source>
</evidence>
<evidence type="ECO:0000313" key="3">
    <source>
        <dbReference type="Proteomes" id="UP000704762"/>
    </source>
</evidence>
<dbReference type="EMBL" id="JAFBCF010000001">
    <property type="protein sequence ID" value="MBM7798403.1"/>
    <property type="molecule type" value="Genomic_DNA"/>
</dbReference>
<evidence type="ECO:0000256" key="1">
    <source>
        <dbReference type="ARBA" id="ARBA00093770"/>
    </source>
</evidence>
<accession>A0ABS2RHC4</accession>
<comment type="caution">
    <text evidence="2">The sequence shown here is derived from an EMBL/GenBank/DDBJ whole genome shotgun (WGS) entry which is preliminary data.</text>
</comment>
<proteinExistence type="inferred from homology"/>
<protein>
    <recommendedName>
        <fullName evidence="4">DUF3109 family protein</fullName>
    </recommendedName>
</protein>
<dbReference type="InterPro" id="IPR021458">
    <property type="entry name" value="Rv0495c"/>
</dbReference>
<dbReference type="Pfam" id="PF11307">
    <property type="entry name" value="DUF3109"/>
    <property type="match status" value="1"/>
</dbReference>
<dbReference type="RefSeq" id="WP_204916947.1">
    <property type="nucleotide sequence ID" value="NZ_BAAAQP010000008.1"/>
</dbReference>
<keyword evidence="3" id="KW-1185">Reference proteome</keyword>